<gene>
    <name evidence="1" type="ORF">OVS_02195</name>
</gene>
<name>A0ABM5P1M8_9MOLU</name>
<keyword evidence="2" id="KW-1185">Reference proteome</keyword>
<reference evidence="1 2" key="1">
    <citation type="journal article" date="2014" name="Genome Announc.">
        <title>Complete Genome Sequence of Mycoplasma ovis Strain Michigan, a Hemoplasma of Sheep with Two Distinct 16S rRNA Genes.</title>
        <authorList>
            <person name="Deshuillers P.L."/>
            <person name="Santos A.P."/>
            <person name="do Nascimento N.C."/>
            <person name="Hampel J.A."/>
            <person name="Bergin I.L."/>
            <person name="Dyson M.C."/>
            <person name="Messick J.B."/>
        </authorList>
    </citation>
    <scope>NUCLEOTIDE SEQUENCE [LARGE SCALE GENOMIC DNA]</scope>
    <source>
        <strain evidence="1 2">Michigan</strain>
    </source>
</reference>
<organism evidence="1 2">
    <name type="scientific">Mycoplasma ovis str. Michigan</name>
    <dbReference type="NCBI Taxonomy" id="1415773"/>
    <lineage>
        <taxon>Bacteria</taxon>
        <taxon>Bacillati</taxon>
        <taxon>Mycoplasmatota</taxon>
        <taxon>Mollicutes</taxon>
        <taxon>Mycoplasmataceae</taxon>
        <taxon>Mycoplasma</taxon>
    </lineage>
</organism>
<dbReference type="Proteomes" id="UP000018745">
    <property type="component" value="Chromosome"/>
</dbReference>
<protein>
    <submittedName>
        <fullName evidence="1">Uncharacterized protein</fullName>
    </submittedName>
</protein>
<accession>A0ABM5P1M8</accession>
<evidence type="ECO:0000313" key="2">
    <source>
        <dbReference type="Proteomes" id="UP000018745"/>
    </source>
</evidence>
<sequence length="49" mass="5547">MFLGKEFNCSVNSCIACELKFLVLKKLSKSSEINNSIFWVFSGSLVEVR</sequence>
<evidence type="ECO:0000313" key="1">
    <source>
        <dbReference type="EMBL" id="AHC40300.1"/>
    </source>
</evidence>
<dbReference type="EMBL" id="CP006935">
    <property type="protein sequence ID" value="AHC40300.1"/>
    <property type="molecule type" value="Genomic_DNA"/>
</dbReference>
<proteinExistence type="predicted"/>